<keyword evidence="2" id="KW-1185">Reference proteome</keyword>
<dbReference type="Proteomes" id="UP000466864">
    <property type="component" value="Unassembled WGS sequence"/>
</dbReference>
<dbReference type="EMBL" id="VUMV01000004">
    <property type="protein sequence ID" value="MST82059.1"/>
    <property type="molecule type" value="Genomic_DNA"/>
</dbReference>
<keyword evidence="1" id="KW-0378">Hydrolase</keyword>
<proteinExistence type="predicted"/>
<keyword evidence="1" id="KW-0347">Helicase</keyword>
<sequence length="51" mass="6125">MKSNNRITRKEMAEKLSISLRSFQRIINEMDELHYVGSGNRGHWEIKNDQY</sequence>
<protein>
    <submittedName>
        <fullName evidence="1">ATP-dependent DNA helicase RecG</fullName>
    </submittedName>
</protein>
<dbReference type="GO" id="GO:0004386">
    <property type="term" value="F:helicase activity"/>
    <property type="evidence" value="ECO:0007669"/>
    <property type="project" value="UniProtKB-KW"/>
</dbReference>
<accession>A0A7X2TN92</accession>
<keyword evidence="1" id="KW-0547">Nucleotide-binding</keyword>
<evidence type="ECO:0000313" key="1">
    <source>
        <dbReference type="EMBL" id="MST82059.1"/>
    </source>
</evidence>
<gene>
    <name evidence="1" type="ORF">FYJ60_07005</name>
</gene>
<dbReference type="AlphaFoldDB" id="A0A7X2TN92"/>
<keyword evidence="1" id="KW-0067">ATP-binding</keyword>
<reference evidence="1 2" key="1">
    <citation type="submission" date="2019-08" db="EMBL/GenBank/DDBJ databases">
        <title>In-depth cultivation of the pig gut microbiome towards novel bacterial diversity and tailored functional studies.</title>
        <authorList>
            <person name="Wylensek D."/>
            <person name="Hitch T.C.A."/>
            <person name="Clavel T."/>
        </authorList>
    </citation>
    <scope>NUCLEOTIDE SEQUENCE [LARGE SCALE GENOMIC DNA]</scope>
    <source>
        <strain evidence="1 2">Oil+RF-744-WCA-WT-13</strain>
    </source>
</reference>
<organism evidence="1 2">
    <name type="scientific">Bilifractor porci</name>
    <dbReference type="NCBI Taxonomy" id="2606636"/>
    <lineage>
        <taxon>Bacteria</taxon>
        <taxon>Bacillati</taxon>
        <taxon>Bacillota</taxon>
        <taxon>Clostridia</taxon>
        <taxon>Lachnospirales</taxon>
        <taxon>Lachnospiraceae</taxon>
        <taxon>Bilifractor</taxon>
    </lineage>
</organism>
<name>A0A7X2TN92_9FIRM</name>
<comment type="caution">
    <text evidence="1">The sequence shown here is derived from an EMBL/GenBank/DDBJ whole genome shotgun (WGS) entry which is preliminary data.</text>
</comment>
<evidence type="ECO:0000313" key="2">
    <source>
        <dbReference type="Proteomes" id="UP000466864"/>
    </source>
</evidence>